<evidence type="ECO:0000313" key="2">
    <source>
        <dbReference type="EMBL" id="KKR71127.1"/>
    </source>
</evidence>
<dbReference type="EMBL" id="LBZM01000035">
    <property type="protein sequence ID" value="KKR71127.1"/>
    <property type="molecule type" value="Genomic_DNA"/>
</dbReference>
<dbReference type="PATRIC" id="fig|1618482.3.peg.1063"/>
<reference evidence="2 3" key="1">
    <citation type="journal article" date="2015" name="Nature">
        <title>rRNA introns, odd ribosomes, and small enigmatic genomes across a large radiation of phyla.</title>
        <authorList>
            <person name="Brown C.T."/>
            <person name="Hug L.A."/>
            <person name="Thomas B.C."/>
            <person name="Sharon I."/>
            <person name="Castelle C.J."/>
            <person name="Singh A."/>
            <person name="Wilkins M.J."/>
            <person name="Williams K.H."/>
            <person name="Banfield J.F."/>
        </authorList>
    </citation>
    <scope>NUCLEOTIDE SEQUENCE [LARGE SCALE GENOMIC DNA]</scope>
</reference>
<feature type="compositionally biased region" description="Low complexity" evidence="1">
    <location>
        <begin position="610"/>
        <end position="624"/>
    </location>
</feature>
<name>A0A0G0W7E8_9BACT</name>
<gene>
    <name evidence="2" type="ORF">UU14_C0035G0006</name>
</gene>
<dbReference type="AlphaFoldDB" id="A0A0G0W7E8"/>
<evidence type="ECO:0000313" key="3">
    <source>
        <dbReference type="Proteomes" id="UP000034664"/>
    </source>
</evidence>
<sequence length="720" mass="72462">MSIPKMWITRISKISRFLIIFLVIGWIFGAGVLKAQAGLTFVGKNSATGNSASFTVDLTALTGGISTSAAVGDLVIVADGWTGTTDGNPGVGTAGYTEEADLYSDDGFDANFSVNWKTMGGTPDSSVSCNGSGSTTLGAVCVVQVWRNAASTTPMDVTVVTSTLTNGAKPNCGPITPVTSGAHVICTVLATDDDNALPTVNAPTGYVNLVSAQVDPGSAVSGGMSSFAWTSGAEDPGALGNWDTTNTNSSANVTLAIRPAATFIGNDTDPGSNPTIAPEAATTTVDTFNLKTNKGGAAETVSDVTATFSEGSATGTVAVLVTDSGNTTTYCTTFNPSSATVNLTGCNLSVTSASTTFNLRIKPLTHGAMPAPPGSTYSVTATITSFTPATTTASGADTTSDTVTIDNASPNGATATSGTAGDQKVTLNWTASDSGDFDTTNGSVIYRWASGSAGSEVPDEGTTPSVGGTDGTATVACVISSAALASLIKIDGSGGDTGCTTSVLTNGQQYTYVAFQRDTNGNYDAGASIGTFTPAGVSLTFTIDTDNVSFVGAVTPGTPVSTSSVLTVNTNNSTGYNITINRASTTPTLFIFADNATTTVSDTPSGNNWTSPGASATTTAGPSAVWTDGTTKGLGFRTKQTGTNSGAYHSAWWGSSDAGANAKYSGISTSTAAQLFSQNNVGTGSNENITVEYRIDVSGTQRSGTYISSPVTYTATVNAP</sequence>
<evidence type="ECO:0000256" key="1">
    <source>
        <dbReference type="SAM" id="MobiDB-lite"/>
    </source>
</evidence>
<comment type="caution">
    <text evidence="2">The sequence shown here is derived from an EMBL/GenBank/DDBJ whole genome shotgun (WGS) entry which is preliminary data.</text>
</comment>
<dbReference type="Proteomes" id="UP000034664">
    <property type="component" value="Unassembled WGS sequence"/>
</dbReference>
<proteinExistence type="predicted"/>
<organism evidence="2 3">
    <name type="scientific">Candidatus Roizmanbacteria bacterium GW2011_GWB1_40_7</name>
    <dbReference type="NCBI Taxonomy" id="1618482"/>
    <lineage>
        <taxon>Bacteria</taxon>
        <taxon>Candidatus Roizmaniibacteriota</taxon>
    </lineage>
</organism>
<feature type="region of interest" description="Disordered" evidence="1">
    <location>
        <begin position="602"/>
        <end position="624"/>
    </location>
</feature>
<accession>A0A0G0W7E8</accession>
<protein>
    <submittedName>
        <fullName evidence="2">Fibronectin type III domain protein</fullName>
    </submittedName>
</protein>